<dbReference type="Proteomes" id="UP000183180">
    <property type="component" value="Unassembled WGS sequence"/>
</dbReference>
<feature type="domain" description="N-acetyltransferase" evidence="3">
    <location>
        <begin position="30"/>
        <end position="187"/>
    </location>
</feature>
<evidence type="ECO:0000256" key="1">
    <source>
        <dbReference type="ARBA" id="ARBA00022679"/>
    </source>
</evidence>
<dbReference type="InterPro" id="IPR050832">
    <property type="entry name" value="Bact_Acetyltransf"/>
</dbReference>
<proteinExistence type="predicted"/>
<sequence>MTSTHPAVAVELVTDPDLAAAVAEVAGATFPLACPPHTAASDIAEFVATNLGEKNFRGYIADPDADVLVARDGADGAILGYALVLHRPPSNPVVAALVPERPASEVSKMYVLPDHHSRPGLSPSRALMSAALDRARDRGSAVVWLGVNQLNERAQKFYTKTGFTNAGVRTFELGGSVEHDYVFTQKL</sequence>
<dbReference type="PROSITE" id="PS51186">
    <property type="entry name" value="GNAT"/>
    <property type="match status" value="1"/>
</dbReference>
<keyword evidence="4" id="KW-0687">Ribonucleoprotein</keyword>
<evidence type="ECO:0000256" key="2">
    <source>
        <dbReference type="ARBA" id="ARBA00023315"/>
    </source>
</evidence>
<dbReference type="Pfam" id="PF00583">
    <property type="entry name" value="Acetyltransf_1"/>
    <property type="match status" value="1"/>
</dbReference>
<evidence type="ECO:0000259" key="3">
    <source>
        <dbReference type="PROSITE" id="PS51186"/>
    </source>
</evidence>
<name>A0A1H2HS12_9ACTN</name>
<dbReference type="InterPro" id="IPR016181">
    <property type="entry name" value="Acyl_CoA_acyltransferase"/>
</dbReference>
<dbReference type="AlphaFoldDB" id="A0A1H2HS12"/>
<dbReference type="SUPFAM" id="SSF55729">
    <property type="entry name" value="Acyl-CoA N-acyltransferases (Nat)"/>
    <property type="match status" value="1"/>
</dbReference>
<reference evidence="4 5" key="1">
    <citation type="submission" date="2016-10" db="EMBL/GenBank/DDBJ databases">
        <authorList>
            <person name="de Groot N.N."/>
        </authorList>
    </citation>
    <scope>NUCLEOTIDE SEQUENCE [LARGE SCALE GENOMIC DNA]</scope>
    <source>
        <strain evidence="4 5">DSM 44215</strain>
    </source>
</reference>
<keyword evidence="1" id="KW-0808">Transferase</keyword>
<dbReference type="CDD" id="cd04301">
    <property type="entry name" value="NAT_SF"/>
    <property type="match status" value="1"/>
</dbReference>
<dbReference type="OrthoDB" id="143110at2"/>
<dbReference type="STRING" id="158898.SAMN04488548_134645"/>
<organism evidence="4 5">
    <name type="scientific">Gordonia westfalica</name>
    <dbReference type="NCBI Taxonomy" id="158898"/>
    <lineage>
        <taxon>Bacteria</taxon>
        <taxon>Bacillati</taxon>
        <taxon>Actinomycetota</taxon>
        <taxon>Actinomycetes</taxon>
        <taxon>Mycobacteriales</taxon>
        <taxon>Gordoniaceae</taxon>
        <taxon>Gordonia</taxon>
    </lineage>
</organism>
<dbReference type="GO" id="GO:0005840">
    <property type="term" value="C:ribosome"/>
    <property type="evidence" value="ECO:0007669"/>
    <property type="project" value="UniProtKB-KW"/>
</dbReference>
<dbReference type="PANTHER" id="PTHR43877">
    <property type="entry name" value="AMINOALKYLPHOSPHONATE N-ACETYLTRANSFERASE-RELATED-RELATED"/>
    <property type="match status" value="1"/>
</dbReference>
<keyword evidence="4" id="KW-0689">Ribosomal protein</keyword>
<protein>
    <submittedName>
        <fullName evidence="4">Ribosomal protein S18 acetylase RimI</fullName>
    </submittedName>
</protein>
<evidence type="ECO:0000313" key="5">
    <source>
        <dbReference type="Proteomes" id="UP000183180"/>
    </source>
</evidence>
<dbReference type="GO" id="GO:0016747">
    <property type="term" value="F:acyltransferase activity, transferring groups other than amino-acyl groups"/>
    <property type="evidence" value="ECO:0007669"/>
    <property type="project" value="InterPro"/>
</dbReference>
<accession>A0A1H2HS12</accession>
<evidence type="ECO:0000313" key="4">
    <source>
        <dbReference type="EMBL" id="SDU34683.1"/>
    </source>
</evidence>
<dbReference type="RefSeq" id="WP_074849099.1">
    <property type="nucleotide sequence ID" value="NZ_FNLM01000034.1"/>
</dbReference>
<dbReference type="EMBL" id="FNLM01000034">
    <property type="protein sequence ID" value="SDU34683.1"/>
    <property type="molecule type" value="Genomic_DNA"/>
</dbReference>
<keyword evidence="2" id="KW-0012">Acyltransferase</keyword>
<dbReference type="InterPro" id="IPR000182">
    <property type="entry name" value="GNAT_dom"/>
</dbReference>
<dbReference type="Gene3D" id="3.40.630.30">
    <property type="match status" value="1"/>
</dbReference>
<gene>
    <name evidence="4" type="ORF">SAMN04488548_134645</name>
</gene>